<keyword evidence="1" id="KW-0805">Transcription regulation</keyword>
<keyword evidence="3" id="KW-0804">Transcription</keyword>
<dbReference type="PROSITE" id="PS51118">
    <property type="entry name" value="HTH_HXLR"/>
    <property type="match status" value="1"/>
</dbReference>
<dbReference type="RefSeq" id="WP_133314661.1">
    <property type="nucleotide sequence ID" value="NZ_SMTL01000001.1"/>
</dbReference>
<dbReference type="InterPro" id="IPR002577">
    <property type="entry name" value="HTH_HxlR"/>
</dbReference>
<dbReference type="Gene3D" id="1.10.10.10">
    <property type="entry name" value="Winged helix-like DNA-binding domain superfamily/Winged helix DNA-binding domain"/>
    <property type="match status" value="1"/>
</dbReference>
<dbReference type="PANTHER" id="PTHR33204">
    <property type="entry name" value="TRANSCRIPTIONAL REGULATOR, MARR FAMILY"/>
    <property type="match status" value="1"/>
</dbReference>
<accession>A0A4R5UMU1</accession>
<dbReference type="PANTHER" id="PTHR33204:SF17">
    <property type="entry name" value="TRANSCRIPTIONAL REGULATORY PROTEIN"/>
    <property type="match status" value="1"/>
</dbReference>
<protein>
    <submittedName>
        <fullName evidence="5">Transcriptional regulator</fullName>
    </submittedName>
</protein>
<dbReference type="AlphaFoldDB" id="A0A4R5UMU1"/>
<dbReference type="SUPFAM" id="SSF46785">
    <property type="entry name" value="Winged helix' DNA-binding domain"/>
    <property type="match status" value="1"/>
</dbReference>
<keyword evidence="6" id="KW-1185">Reference proteome</keyword>
<dbReference type="Pfam" id="PF01638">
    <property type="entry name" value="HxlR"/>
    <property type="match status" value="1"/>
</dbReference>
<dbReference type="EMBL" id="SMTL01000001">
    <property type="protein sequence ID" value="TDK39212.1"/>
    <property type="molecule type" value="Genomic_DNA"/>
</dbReference>
<evidence type="ECO:0000313" key="6">
    <source>
        <dbReference type="Proteomes" id="UP000295238"/>
    </source>
</evidence>
<dbReference type="Proteomes" id="UP000295238">
    <property type="component" value="Unassembled WGS sequence"/>
</dbReference>
<evidence type="ECO:0000256" key="1">
    <source>
        <dbReference type="ARBA" id="ARBA00023015"/>
    </source>
</evidence>
<dbReference type="InterPro" id="IPR036390">
    <property type="entry name" value="WH_DNA-bd_sf"/>
</dbReference>
<comment type="caution">
    <text evidence="5">The sequence shown here is derived from an EMBL/GenBank/DDBJ whole genome shotgun (WGS) entry which is preliminary data.</text>
</comment>
<dbReference type="InterPro" id="IPR036388">
    <property type="entry name" value="WH-like_DNA-bd_sf"/>
</dbReference>
<gene>
    <name evidence="5" type="ORF">E2F50_03560</name>
</gene>
<proteinExistence type="predicted"/>
<reference evidence="5 6" key="1">
    <citation type="submission" date="2019-03" db="EMBL/GenBank/DDBJ databases">
        <title>Rhizobium sp. nov., an bacterium isolated from biocrust in Mu Us Desert.</title>
        <authorList>
            <person name="Lixiong L."/>
        </authorList>
    </citation>
    <scope>NUCLEOTIDE SEQUENCE [LARGE SCALE GENOMIC DNA]</scope>
    <source>
        <strain evidence="5 6">SPY-1</strain>
    </source>
</reference>
<dbReference type="GO" id="GO:0003677">
    <property type="term" value="F:DNA binding"/>
    <property type="evidence" value="ECO:0007669"/>
    <property type="project" value="UniProtKB-KW"/>
</dbReference>
<evidence type="ECO:0000259" key="4">
    <source>
        <dbReference type="PROSITE" id="PS51118"/>
    </source>
</evidence>
<keyword evidence="2" id="KW-0238">DNA-binding</keyword>
<feature type="domain" description="HTH hxlR-type" evidence="4">
    <location>
        <begin position="11"/>
        <end position="108"/>
    </location>
</feature>
<evidence type="ECO:0000256" key="3">
    <source>
        <dbReference type="ARBA" id="ARBA00023163"/>
    </source>
</evidence>
<dbReference type="OrthoDB" id="9782219at2"/>
<evidence type="ECO:0000313" key="5">
    <source>
        <dbReference type="EMBL" id="TDK39212.1"/>
    </source>
</evidence>
<organism evidence="5 6">
    <name type="scientific">Rhizobium deserti</name>
    <dbReference type="NCBI Taxonomy" id="2547961"/>
    <lineage>
        <taxon>Bacteria</taxon>
        <taxon>Pseudomonadati</taxon>
        <taxon>Pseudomonadota</taxon>
        <taxon>Alphaproteobacteria</taxon>
        <taxon>Hyphomicrobiales</taxon>
        <taxon>Rhizobiaceae</taxon>
        <taxon>Rhizobium/Agrobacterium group</taxon>
        <taxon>Rhizobium</taxon>
    </lineage>
</organism>
<evidence type="ECO:0000256" key="2">
    <source>
        <dbReference type="ARBA" id="ARBA00023125"/>
    </source>
</evidence>
<name>A0A4R5UMU1_9HYPH</name>
<sequence>MKRKSFQEMDCPVAQTLERVGEQWSILILRDALRGLKRFDEFLRSLDVAPNMLARRLATLVEAGLLEKSRYCDRPLRYEYLLTDAGRDFQSVIHALIAYGNRHFTEGGHSVYILDTETGQAAEPVVVDRSSGELIREPRFRLGGDAVKSATDGA</sequence>